<dbReference type="PANTHER" id="PTHR43422:SF3">
    <property type="entry name" value="THIAMINE THIAZOLE SYNTHASE"/>
    <property type="match status" value="1"/>
</dbReference>
<dbReference type="Gene3D" id="3.50.50.60">
    <property type="entry name" value="FAD/NAD(P)-binding domain"/>
    <property type="match status" value="1"/>
</dbReference>
<sequence length="498" mass="54728">MRQGHAVVIGASIGGLCAARALQHRFATVSILEADSLPGVPEGRRGTPQAWHNHFLLAAGREAIESLFPGFTARLLANGGCEIDPGLQAANCLINGWAPRSRTDMRMFFASRPMIEMTIREFIAEDPDITLIEQSRVEQLLSRSDTGGPIVTGVAYRDADGGPQQLGADFVVDAGGRGSRAAKWMQQFGQAPEELTLDAKVSYSSRWYQWPKDTLPWYRFLTTFPDPNPAAPEPHQYLCSVFPIENDSFIAVMGSWGLSMPTDVESYEAAARQTRTREFSRLLAASQPLSDVHHTRSTRNVWRRFDRLAAPPRGFIALGDAVCAFNPIYAQGMSCASTAAIIVRRLSQTIDPASAQFPKAFYAEQATFLKGAWTLALSRDGGYPLATGSEALPDGARKRLMRKSTWPVFHFVSQACWEDEAVQIHFDRVYNLQETVFELLRNPRVVAGLLRYAVKALLGLSKIPPPVPPQLPPPDTDYTALRNKAMGKSSAEPLAPVG</sequence>
<evidence type="ECO:0008006" key="6">
    <source>
        <dbReference type="Google" id="ProtNLM"/>
    </source>
</evidence>
<dbReference type="Proteomes" id="UP000465240">
    <property type="component" value="Unassembled WGS sequence"/>
</dbReference>
<dbReference type="RefSeq" id="WP_065162784.1">
    <property type="nucleotide sequence ID" value="NZ_BLKX01000001.1"/>
</dbReference>
<dbReference type="PANTHER" id="PTHR43422">
    <property type="entry name" value="THIAMINE THIAZOLE SYNTHASE"/>
    <property type="match status" value="1"/>
</dbReference>
<proteinExistence type="predicted"/>
<reference evidence="2" key="2">
    <citation type="submission" date="2020-02" db="EMBL/GenBank/DDBJ databases">
        <authorList>
            <person name="Matsumoto Y."/>
            <person name="Kinjo T."/>
            <person name="Motooka D."/>
            <person name="Nabeya D."/>
            <person name="Jung N."/>
            <person name="Uechi K."/>
            <person name="Horii T."/>
            <person name="Iida T."/>
            <person name="Fujita J."/>
            <person name="Nakamura S."/>
        </authorList>
    </citation>
    <scope>NUCLEOTIDE SEQUENCE</scope>
    <source>
        <strain evidence="2">JCM 18565</strain>
    </source>
</reference>
<name>A0A4V3AXK8_9MYCO</name>
<dbReference type="InterPro" id="IPR036188">
    <property type="entry name" value="FAD/NAD-bd_sf"/>
</dbReference>
<dbReference type="EMBL" id="JAUFSA010000001">
    <property type="protein sequence ID" value="MDP7734016.1"/>
    <property type="molecule type" value="Genomic_DNA"/>
</dbReference>
<feature type="region of interest" description="Disordered" evidence="1">
    <location>
        <begin position="468"/>
        <end position="498"/>
    </location>
</feature>
<evidence type="ECO:0000313" key="5">
    <source>
        <dbReference type="Proteomes" id="UP001229081"/>
    </source>
</evidence>
<dbReference type="SUPFAM" id="SSF51905">
    <property type="entry name" value="FAD/NAD(P)-binding domain"/>
    <property type="match status" value="1"/>
</dbReference>
<evidence type="ECO:0000313" key="2">
    <source>
        <dbReference type="EMBL" id="GFG80243.1"/>
    </source>
</evidence>
<accession>A0A4V3AXK8</accession>
<comment type="caution">
    <text evidence="3">The sequence shown here is derived from an EMBL/GenBank/DDBJ whole genome shotgun (WGS) entry which is preliminary data.</text>
</comment>
<gene>
    <name evidence="2" type="ORF">MPRG_35190</name>
    <name evidence="3" type="ORF">QXL92_04540</name>
</gene>
<dbReference type="EMBL" id="BLKX01000001">
    <property type="protein sequence ID" value="GFG80243.1"/>
    <property type="molecule type" value="Genomic_DNA"/>
</dbReference>
<dbReference type="Proteomes" id="UP001229081">
    <property type="component" value="Unassembled WGS sequence"/>
</dbReference>
<keyword evidence="4" id="KW-1185">Reference proteome</keyword>
<reference evidence="2 4" key="1">
    <citation type="journal article" date="2019" name="Emerg. Microbes Infect.">
        <title>Comprehensive subspecies identification of 175 nontuberculous mycobacteria species based on 7547 genomic profiles.</title>
        <authorList>
            <person name="Matsumoto Y."/>
            <person name="Kinjo T."/>
            <person name="Motooka D."/>
            <person name="Nabeya D."/>
            <person name="Jung N."/>
            <person name="Uechi K."/>
            <person name="Horii T."/>
            <person name="Iida T."/>
            <person name="Fujita J."/>
            <person name="Nakamura S."/>
        </authorList>
    </citation>
    <scope>NUCLEOTIDE SEQUENCE [LARGE SCALE GENOMIC DNA]</scope>
    <source>
        <strain evidence="2 4">JCM 18565</strain>
    </source>
</reference>
<dbReference type="AlphaFoldDB" id="A0A4V3AXK8"/>
<evidence type="ECO:0000313" key="3">
    <source>
        <dbReference type="EMBL" id="MDP7734016.1"/>
    </source>
</evidence>
<evidence type="ECO:0000313" key="4">
    <source>
        <dbReference type="Proteomes" id="UP000465240"/>
    </source>
</evidence>
<reference evidence="3" key="3">
    <citation type="submission" date="2023-06" db="EMBL/GenBank/DDBJ databases">
        <title>Identification of two novel mycobacterium reveal diversities and complexities of Mycobacterium gordonae clade.</title>
        <authorList>
            <person name="Matsumoto Y."/>
            <person name="Nakamura S."/>
            <person name="Motooka D."/>
            <person name="Fukushima K."/>
        </authorList>
    </citation>
    <scope>NUCLEOTIDE SEQUENCE</scope>
    <source>
        <strain evidence="3">TY812</strain>
    </source>
</reference>
<protein>
    <recommendedName>
        <fullName evidence="6">2-polyprenyl-6-methoxyphenol hydroxylase-like oxidoreductase</fullName>
    </recommendedName>
</protein>
<evidence type="ECO:0000256" key="1">
    <source>
        <dbReference type="SAM" id="MobiDB-lite"/>
    </source>
</evidence>
<organism evidence="3 5">
    <name type="scientific">Mycobacterium paragordonae</name>
    <dbReference type="NCBI Taxonomy" id="1389713"/>
    <lineage>
        <taxon>Bacteria</taxon>
        <taxon>Bacillati</taxon>
        <taxon>Actinomycetota</taxon>
        <taxon>Actinomycetes</taxon>
        <taxon>Mycobacteriales</taxon>
        <taxon>Mycobacteriaceae</taxon>
        <taxon>Mycobacterium</taxon>
    </lineage>
</organism>